<dbReference type="AlphaFoldDB" id="A0A9W9I1R6"/>
<keyword evidence="3 5" id="KW-0808">Transferase</keyword>
<dbReference type="GeneID" id="81426401"/>
<evidence type="ECO:0000313" key="7">
    <source>
        <dbReference type="EMBL" id="KAJ5166319.1"/>
    </source>
</evidence>
<dbReference type="GO" id="GO:0003677">
    <property type="term" value="F:DNA binding"/>
    <property type="evidence" value="ECO:0007669"/>
    <property type="project" value="TreeGrafter"/>
</dbReference>
<dbReference type="Proteomes" id="UP001149163">
    <property type="component" value="Unassembled WGS sequence"/>
</dbReference>
<dbReference type="PANTHER" id="PTHR10629:SF52">
    <property type="entry name" value="DNA (CYTOSINE-5)-METHYLTRANSFERASE 1"/>
    <property type="match status" value="1"/>
</dbReference>
<protein>
    <recommendedName>
        <fullName evidence="1">DNA (cytosine-5-)-methyltransferase</fullName>
        <ecNumber evidence="1">2.1.1.37</ecNumber>
    </recommendedName>
</protein>
<feature type="compositionally biased region" description="Polar residues" evidence="6">
    <location>
        <begin position="35"/>
        <end position="44"/>
    </location>
</feature>
<proteinExistence type="inferred from homology"/>
<dbReference type="GO" id="GO:0003886">
    <property type="term" value="F:DNA (cytosine-5-)-methyltransferase activity"/>
    <property type="evidence" value="ECO:0007669"/>
    <property type="project" value="UniProtKB-EC"/>
</dbReference>
<dbReference type="InterPro" id="IPR031303">
    <property type="entry name" value="C5_meth_CS"/>
</dbReference>
<keyword evidence="8" id="KW-1185">Reference proteome</keyword>
<evidence type="ECO:0000256" key="5">
    <source>
        <dbReference type="PROSITE-ProRule" id="PRU01016"/>
    </source>
</evidence>
<dbReference type="RefSeq" id="XP_056542780.1">
    <property type="nucleotide sequence ID" value="XM_056687225.1"/>
</dbReference>
<dbReference type="GO" id="GO:0005634">
    <property type="term" value="C:nucleus"/>
    <property type="evidence" value="ECO:0007669"/>
    <property type="project" value="TreeGrafter"/>
</dbReference>
<dbReference type="InterPro" id="IPR001525">
    <property type="entry name" value="C5_MeTfrase"/>
</dbReference>
<dbReference type="PROSITE" id="PS51679">
    <property type="entry name" value="SAM_MT_C5"/>
    <property type="match status" value="1"/>
</dbReference>
<comment type="similarity">
    <text evidence="5">Belongs to the class I-like SAM-binding methyltransferase superfamily. C5-methyltransferase family.</text>
</comment>
<dbReference type="Gene3D" id="3.40.50.150">
    <property type="entry name" value="Vaccinia Virus protein VP39"/>
    <property type="match status" value="1"/>
</dbReference>
<keyword evidence="2 5" id="KW-0489">Methyltransferase</keyword>
<feature type="region of interest" description="Disordered" evidence="6">
    <location>
        <begin position="1"/>
        <end position="51"/>
    </location>
</feature>
<dbReference type="GO" id="GO:0032259">
    <property type="term" value="P:methylation"/>
    <property type="evidence" value="ECO:0007669"/>
    <property type="project" value="UniProtKB-KW"/>
</dbReference>
<evidence type="ECO:0000256" key="4">
    <source>
        <dbReference type="ARBA" id="ARBA00022691"/>
    </source>
</evidence>
<comment type="caution">
    <text evidence="7">The sequence shown here is derived from an EMBL/GenBank/DDBJ whole genome shotgun (WGS) entry which is preliminary data.</text>
</comment>
<gene>
    <name evidence="7" type="ORF">N7482_005100</name>
</gene>
<sequence>MGNWPDGGSKIARRSSSPAEGYPGIASDLIPRRANLTSDSTQSRPDFANCESDDDCLLINSDWPVDADEPAPGVISSLEHPSLTPSRHAFDLAIGRDILYSRSAASQIPSSLAQSDGTETKVPGSSPENPIDMSDTDTQLRQACVSSETSTVRRKASPQSIVDKAVYEGVTVHLSDTVRLLDNTYLRIERINRRGGVFFFYGRRLLRTNDNRCPPYIPRDEKELIWMPRMDHDNGPSQEIQDAISLDEVDGLCKVVFINLRRGKNEQNAPGSGLVCRLKVTTRKRSTISNHRRTGLCPNTTLETIVEYLTSDECDGELGFTSNELRDMSRGLATVPFGAGKVPYRELPTLDHDGSPPVVDFTTEGRAYTFGDAYCGAGGTSCGAQQAGLRVLWACDLDKQATETYALNFTDVDIWRCQFHDFLTNSRQYSQVDIAHCSPPCQTWSPAHTMTSKQDDDNSACVFSAGNLLDHARPRILTMEETAGLAERYKEVFYRVIMDLIEAGYSVRWAVLDVLQYGVPQTRKRLIIFAAGPGETLPKFPEPTHDLPGSGCLPVQTIEDVIKDIPLGAPNHEEEEIQELLDRWQRNGHKAEYDGRMPAKTLTCSGGEANYHPSGKRAFSCREVACLQTFPMDFMFSTSGVRKQIGNAVPPILAKALYVAIVESLKATDARELNERAERERAA</sequence>
<evidence type="ECO:0000256" key="3">
    <source>
        <dbReference type="ARBA" id="ARBA00022679"/>
    </source>
</evidence>
<dbReference type="PRINTS" id="PR00105">
    <property type="entry name" value="C5METTRFRASE"/>
</dbReference>
<accession>A0A9W9I1R6</accession>
<dbReference type="Gene3D" id="3.90.120.10">
    <property type="entry name" value="DNA Methylase, subunit A, domain 2"/>
    <property type="match status" value="1"/>
</dbReference>
<feature type="region of interest" description="Disordered" evidence="6">
    <location>
        <begin position="109"/>
        <end position="135"/>
    </location>
</feature>
<dbReference type="InterPro" id="IPR050390">
    <property type="entry name" value="C5-Methyltransferase"/>
</dbReference>
<dbReference type="EC" id="2.1.1.37" evidence="1"/>
<dbReference type="EMBL" id="JAPQKN010000003">
    <property type="protein sequence ID" value="KAJ5166319.1"/>
    <property type="molecule type" value="Genomic_DNA"/>
</dbReference>
<dbReference type="SUPFAM" id="SSF53335">
    <property type="entry name" value="S-adenosyl-L-methionine-dependent methyltransferases"/>
    <property type="match status" value="1"/>
</dbReference>
<reference evidence="7" key="1">
    <citation type="submission" date="2022-11" db="EMBL/GenBank/DDBJ databases">
        <authorList>
            <person name="Petersen C."/>
        </authorList>
    </citation>
    <scope>NUCLEOTIDE SEQUENCE</scope>
    <source>
        <strain evidence="7">IBT 26290</strain>
    </source>
</reference>
<evidence type="ECO:0000256" key="6">
    <source>
        <dbReference type="SAM" id="MobiDB-lite"/>
    </source>
</evidence>
<evidence type="ECO:0000256" key="1">
    <source>
        <dbReference type="ARBA" id="ARBA00011975"/>
    </source>
</evidence>
<dbReference type="PROSITE" id="PS00095">
    <property type="entry name" value="C5_MTASE_2"/>
    <property type="match status" value="1"/>
</dbReference>
<reference evidence="7" key="2">
    <citation type="journal article" date="2023" name="IMA Fungus">
        <title>Comparative genomic study of the Penicillium genus elucidates a diverse pangenome and 15 lateral gene transfer events.</title>
        <authorList>
            <person name="Petersen C."/>
            <person name="Sorensen T."/>
            <person name="Nielsen M.R."/>
            <person name="Sondergaard T.E."/>
            <person name="Sorensen J.L."/>
            <person name="Fitzpatrick D.A."/>
            <person name="Frisvad J.C."/>
            <person name="Nielsen K.L."/>
        </authorList>
    </citation>
    <scope>NUCLEOTIDE SEQUENCE</scope>
    <source>
        <strain evidence="7">IBT 26290</strain>
    </source>
</reference>
<dbReference type="GO" id="GO:0044027">
    <property type="term" value="P:negative regulation of gene expression via chromosomal CpG island methylation"/>
    <property type="evidence" value="ECO:0007669"/>
    <property type="project" value="TreeGrafter"/>
</dbReference>
<keyword evidence="4 5" id="KW-0949">S-adenosyl-L-methionine</keyword>
<evidence type="ECO:0000256" key="2">
    <source>
        <dbReference type="ARBA" id="ARBA00022603"/>
    </source>
</evidence>
<dbReference type="PANTHER" id="PTHR10629">
    <property type="entry name" value="CYTOSINE-SPECIFIC METHYLTRANSFERASE"/>
    <property type="match status" value="1"/>
</dbReference>
<dbReference type="InterPro" id="IPR029063">
    <property type="entry name" value="SAM-dependent_MTases_sf"/>
</dbReference>
<feature type="active site" evidence="5">
    <location>
        <position position="441"/>
    </location>
</feature>
<dbReference type="OrthoDB" id="414133at2759"/>
<organism evidence="7 8">
    <name type="scientific">Penicillium canariense</name>
    <dbReference type="NCBI Taxonomy" id="189055"/>
    <lineage>
        <taxon>Eukaryota</taxon>
        <taxon>Fungi</taxon>
        <taxon>Dikarya</taxon>
        <taxon>Ascomycota</taxon>
        <taxon>Pezizomycotina</taxon>
        <taxon>Eurotiomycetes</taxon>
        <taxon>Eurotiomycetidae</taxon>
        <taxon>Eurotiales</taxon>
        <taxon>Aspergillaceae</taxon>
        <taxon>Penicillium</taxon>
    </lineage>
</organism>
<name>A0A9W9I1R6_9EURO</name>
<evidence type="ECO:0000313" key="8">
    <source>
        <dbReference type="Proteomes" id="UP001149163"/>
    </source>
</evidence>
<dbReference type="Pfam" id="PF00145">
    <property type="entry name" value="DNA_methylase"/>
    <property type="match status" value="2"/>
</dbReference>